<dbReference type="KEGG" id="pste:PSTEL_09810"/>
<dbReference type="InterPro" id="IPR003448">
    <property type="entry name" value="Mopterin_biosynth_MoaE"/>
</dbReference>
<dbReference type="InterPro" id="IPR003749">
    <property type="entry name" value="ThiS/MoaD-like"/>
</dbReference>
<reference evidence="1 2" key="1">
    <citation type="submission" date="2014-08" db="EMBL/GenBank/DDBJ databases">
        <title>Comparative genomics of the Paenibacillus odorifer group.</title>
        <authorList>
            <person name="den Bakker H.C."/>
            <person name="Tsai Y.-C."/>
            <person name="Martin N."/>
            <person name="Korlach J."/>
            <person name="Wiedmann M."/>
        </authorList>
    </citation>
    <scope>NUCLEOTIDE SEQUENCE [LARGE SCALE GENOMIC DNA]</scope>
    <source>
        <strain evidence="1 2">DSM 14472</strain>
    </source>
</reference>
<keyword evidence="2" id="KW-1185">Reference proteome</keyword>
<dbReference type="CDD" id="cd00756">
    <property type="entry name" value="MoaE"/>
    <property type="match status" value="1"/>
</dbReference>
<dbReference type="CDD" id="cd00754">
    <property type="entry name" value="Ubl_MoaD"/>
    <property type="match status" value="1"/>
</dbReference>
<dbReference type="STRING" id="169760.PSTEL_09810"/>
<dbReference type="SUPFAM" id="SSF54285">
    <property type="entry name" value="MoaD/ThiS"/>
    <property type="match status" value="1"/>
</dbReference>
<dbReference type="Pfam" id="PF02597">
    <property type="entry name" value="ThiS"/>
    <property type="match status" value="1"/>
</dbReference>
<dbReference type="GO" id="GO:0006777">
    <property type="term" value="P:Mo-molybdopterin cofactor biosynthetic process"/>
    <property type="evidence" value="ECO:0007669"/>
    <property type="project" value="InterPro"/>
</dbReference>
<dbReference type="Pfam" id="PF02391">
    <property type="entry name" value="MoaE"/>
    <property type="match status" value="1"/>
</dbReference>
<dbReference type="HOGENOM" id="CLU_069141_1_0_9"/>
<name>A0A089LP69_9BACL</name>
<dbReference type="Proteomes" id="UP000029507">
    <property type="component" value="Chromosome"/>
</dbReference>
<dbReference type="NCBIfam" id="TIGR01682">
    <property type="entry name" value="moaD"/>
    <property type="match status" value="1"/>
</dbReference>
<dbReference type="AlphaFoldDB" id="A0A089LP69"/>
<dbReference type="Gene3D" id="3.90.1170.40">
    <property type="entry name" value="Molybdopterin biosynthesis MoaE subunit"/>
    <property type="match status" value="1"/>
</dbReference>
<proteinExistence type="predicted"/>
<gene>
    <name evidence="1" type="ORF">PSTEL_09810</name>
</gene>
<accession>A0A089LP69</accession>
<dbReference type="SUPFAM" id="SSF54690">
    <property type="entry name" value="Molybdopterin synthase subunit MoaE"/>
    <property type="match status" value="1"/>
</dbReference>
<dbReference type="EMBL" id="CP009286">
    <property type="protein sequence ID" value="AIQ63336.1"/>
    <property type="molecule type" value="Genomic_DNA"/>
</dbReference>
<dbReference type="InterPro" id="IPR036563">
    <property type="entry name" value="MoaE_sf"/>
</dbReference>
<dbReference type="PANTHER" id="PTHR23404">
    <property type="entry name" value="MOLYBDOPTERIN SYNTHASE RELATED"/>
    <property type="match status" value="1"/>
</dbReference>
<dbReference type="InterPro" id="IPR012675">
    <property type="entry name" value="Beta-grasp_dom_sf"/>
</dbReference>
<dbReference type="InterPro" id="IPR016155">
    <property type="entry name" value="Mopterin_synth/thiamin_S_b"/>
</dbReference>
<organism evidence="1 2">
    <name type="scientific">Paenibacillus stellifer</name>
    <dbReference type="NCBI Taxonomy" id="169760"/>
    <lineage>
        <taxon>Bacteria</taxon>
        <taxon>Bacillati</taxon>
        <taxon>Bacillota</taxon>
        <taxon>Bacilli</taxon>
        <taxon>Bacillales</taxon>
        <taxon>Paenibacillaceae</taxon>
        <taxon>Paenibacillus</taxon>
    </lineage>
</organism>
<evidence type="ECO:0000313" key="1">
    <source>
        <dbReference type="EMBL" id="AIQ63336.1"/>
    </source>
</evidence>
<evidence type="ECO:0000313" key="2">
    <source>
        <dbReference type="Proteomes" id="UP000029507"/>
    </source>
</evidence>
<dbReference type="RefSeq" id="WP_038694805.1">
    <property type="nucleotide sequence ID" value="NZ_CP009286.1"/>
</dbReference>
<sequence>MHISIRLFAGLAEAIGSQALRFEVDEHSITAGRLKELLSSSYPEAAGQISVSMVAVDREYAPEDTAITEASEVALIPPVSGGEPSPTEGASPENGLYILTEEPLQAEQILDKVLDKNHGASLVFVGTTREMTGEERTEVLFYEAYAPMALAKLEEIGREVRERWQGSCAISHRIGSVAVKEASVIIAVSAPHRDACYEASRFAIEELKRMVPIWKKDIDLAGGTWKGADAKFSGLWPNPNC</sequence>
<protein>
    <submittedName>
        <fullName evidence="1">Molybdopterin converting factor</fullName>
    </submittedName>
</protein>
<dbReference type="Gene3D" id="3.10.20.30">
    <property type="match status" value="1"/>
</dbReference>
<dbReference type="OrthoDB" id="9803224at2"/>